<dbReference type="GO" id="GO:0016592">
    <property type="term" value="C:mediator complex"/>
    <property type="evidence" value="ECO:0007669"/>
    <property type="project" value="UniProtKB-UniRule"/>
</dbReference>
<reference evidence="13 14" key="1">
    <citation type="journal article" date="2019" name="Genome Biol. Evol.">
        <title>Whole-Genome Sequencing of the Giant Devil Catfish, Bagarius yarrelli.</title>
        <authorList>
            <person name="Jiang W."/>
            <person name="Lv Y."/>
            <person name="Cheng L."/>
            <person name="Yang K."/>
            <person name="Chao B."/>
            <person name="Wang X."/>
            <person name="Li Y."/>
            <person name="Pan X."/>
            <person name="You X."/>
            <person name="Zhang Y."/>
            <person name="Yang J."/>
            <person name="Li J."/>
            <person name="Zhang X."/>
            <person name="Liu S."/>
            <person name="Sun C."/>
            <person name="Yang J."/>
            <person name="Shi Q."/>
        </authorList>
    </citation>
    <scope>NUCLEOTIDE SEQUENCE [LARGE SCALE GENOMIC DNA]</scope>
    <source>
        <strain evidence="13">JWS20170419001</strain>
        <tissue evidence="13">Muscle</tissue>
    </source>
</reference>
<comment type="similarity">
    <text evidence="2 8">Belongs to the Mediator complex subunit 25 family.</text>
</comment>
<feature type="region of interest" description="Disordered" evidence="9">
    <location>
        <begin position="211"/>
        <end position="231"/>
    </location>
</feature>
<dbReference type="Pfam" id="PF11265">
    <property type="entry name" value="Med25_VWA"/>
    <property type="match status" value="1"/>
</dbReference>
<dbReference type="GO" id="GO:0045944">
    <property type="term" value="P:positive regulation of transcription by RNA polymerase II"/>
    <property type="evidence" value="ECO:0007669"/>
    <property type="project" value="TreeGrafter"/>
</dbReference>
<feature type="compositionally biased region" description="Low complexity" evidence="9">
    <location>
        <begin position="829"/>
        <end position="850"/>
    </location>
</feature>
<feature type="compositionally biased region" description="Low complexity" evidence="9">
    <location>
        <begin position="808"/>
        <end position="821"/>
    </location>
</feature>
<keyword evidence="14" id="KW-1185">Reference proteome</keyword>
<dbReference type="InterPro" id="IPR021394">
    <property type="entry name" value="Med25_PTOV"/>
</dbReference>
<feature type="region of interest" description="Disordered" evidence="9">
    <location>
        <begin position="784"/>
        <end position="884"/>
    </location>
</feature>
<dbReference type="InterPro" id="IPR000008">
    <property type="entry name" value="C2_dom"/>
</dbReference>
<evidence type="ECO:0000259" key="12">
    <source>
        <dbReference type="PROSITE" id="PS50234"/>
    </source>
</evidence>
<accession>A0A556UZM6</accession>
<proteinExistence type="inferred from homology"/>
<evidence type="ECO:0000256" key="2">
    <source>
        <dbReference type="ARBA" id="ARBA00009102"/>
    </source>
</evidence>
<dbReference type="InterPro" id="IPR035892">
    <property type="entry name" value="C2_domain_sf"/>
</dbReference>
<protein>
    <recommendedName>
        <fullName evidence="3 8">Mediator of RNA polymerase II transcription subunit 25</fullName>
    </recommendedName>
</protein>
<keyword evidence="10" id="KW-1133">Transmembrane helix</keyword>
<evidence type="ECO:0000256" key="10">
    <source>
        <dbReference type="SAM" id="Phobius"/>
    </source>
</evidence>
<keyword evidence="4 8" id="KW-0805">Transcription regulation</keyword>
<dbReference type="FunFam" id="2.60.40.150:FF:000011">
    <property type="entry name" value="Synaptotagmin 6"/>
    <property type="match status" value="1"/>
</dbReference>
<name>A0A556UZM6_BAGYA</name>
<evidence type="ECO:0000256" key="5">
    <source>
        <dbReference type="ARBA" id="ARBA00023159"/>
    </source>
</evidence>
<organism evidence="13 14">
    <name type="scientific">Bagarius yarrelli</name>
    <name type="common">Goonch</name>
    <name type="synonym">Bagrus yarrelli</name>
    <dbReference type="NCBI Taxonomy" id="175774"/>
    <lineage>
        <taxon>Eukaryota</taxon>
        <taxon>Metazoa</taxon>
        <taxon>Chordata</taxon>
        <taxon>Craniata</taxon>
        <taxon>Vertebrata</taxon>
        <taxon>Euteleostomi</taxon>
        <taxon>Actinopterygii</taxon>
        <taxon>Neopterygii</taxon>
        <taxon>Teleostei</taxon>
        <taxon>Ostariophysi</taxon>
        <taxon>Siluriformes</taxon>
        <taxon>Sisoridae</taxon>
        <taxon>Sisorinae</taxon>
        <taxon>Bagarius</taxon>
    </lineage>
</organism>
<gene>
    <name evidence="13" type="ORF">Baya_11562</name>
</gene>
<dbReference type="GO" id="GO:0005667">
    <property type="term" value="C:transcription regulator complex"/>
    <property type="evidence" value="ECO:0007669"/>
    <property type="project" value="UniProtKB-UniRule"/>
</dbReference>
<dbReference type="SMART" id="SM00239">
    <property type="entry name" value="C2"/>
    <property type="match status" value="2"/>
</dbReference>
<comment type="function">
    <text evidence="8">Component of the Mediator complex, a coactivator involved in the regulated transcription of nearly all RNA polymerase II-dependent genes. Mediator functions as a bridge to convey information from gene-specific regulatory proteins to the basal RNA polymerase II transcription machinery. Mediator is recruited to promoters by direct interactions with regulatory proteins and serves as a scaffold for the assembly of a functional preinitiation complex with RNA polymerase II and the general transcription factors.</text>
</comment>
<dbReference type="PANTHER" id="PTHR12433">
    <property type="entry name" value="MEDIATOR OF RNA POLYMERASE II TRANSCRIPTION SUBUNIT 25"/>
    <property type="match status" value="1"/>
</dbReference>
<feature type="domain" description="C2" evidence="11">
    <location>
        <begin position="231"/>
        <end position="357"/>
    </location>
</feature>
<dbReference type="InterPro" id="IPR002035">
    <property type="entry name" value="VWF_A"/>
</dbReference>
<dbReference type="SUPFAM" id="SSF49562">
    <property type="entry name" value="C2 domain (Calcium/lipid-binding domain, CaLB)"/>
    <property type="match status" value="2"/>
</dbReference>
<sequence length="1025" mass="110503">MSGDWEEDVCKKALVLVKELCFRSGGYSQSASCQEFSYMMRGSNGHIDTEISVSLLSVIVTFCGIVLLSVSLFVSWKLCWLPWRDKEGGGLSLTAGLLPGGAGLHGVAGGSSLLPPLLHRKDTHSSSSLYPSLAQTGQHHPHFSDLMGVEGGGAMMVGGVVGGPQEMQEHSYLDMDSYPNNAAGNIKLSQTSPELPPPEGGSAAKELVNAHSQQATPRLRSSSSAKVNSESCNMKRHSVGYQEVRASAPLYYGRDMSDDALDLPAKDANGFSDPYVKIYLLPDRKKKYQTKVHRKTLNPVFNETFQFGVPLAELHSRKLHFSVYDFDRFSRHDLIGQVVVDNLLDFSEGSGEKPIWRDIVEGTAASLVCDGRRLKKRKTSIKKNTLNPAYNEALVFDIPNENIDSVSLIIAVMDYDCIGHNEVIGMCRVGSSAEGPGREHWTAMLSNPRKPIEHWHQLVEEKSINSFVTKSSTASSKPNIVSAVLMVTLMDSAPKPGASQVSDVVFVIEGTANLGPYFESLRKNYIIPAIEYFNGGPPAETDFGGDYGGTQYGLVVFNTVDCAPESYVQCHAPTSSAFEFVSWIDSIQFMGGGAESCSLITEGLSVALQLFDDFKKMREQIGQTHKVCVLLCNSPPYLLPAVESVSYTGCTTDSLVQIIRDRGIHFSVVAPRKLPALRALYDRASPIGAPEPSHPDYSQDPFHMVLIRGIALPVAPGGGSVSVALKPVLPQQPLPVNQPPISQPPPPISTTHTYPVTAAAAAMAVEEASNQKNRFAVMINSTPPFSNQPTLPTVGGVKLPPASQPSLSTVTTVSTPMLPQQSAPPPVPQQSQILPTGQPATNQQPPQALQQPPPANPQAPPTSQPGMARVSAPQPGANPIAGQQGVPNKVVAWSGVLEWQETIQLVLFFRNTEHWPQKLIMQLIPQQLLMTMRGAVTANQQPSVTGAPPNQQSGVPHMQGILPLQGLNQSMVHPPGAGPQIQPQWRQQIAGQMMMGGGPRGAVPQNPGMPQVSSVMEDEILMDLI</sequence>
<dbReference type="AlphaFoldDB" id="A0A556UZM6"/>
<evidence type="ECO:0000313" key="13">
    <source>
        <dbReference type="EMBL" id="TSQ23995.1"/>
    </source>
</evidence>
<dbReference type="Gene3D" id="3.40.50.410">
    <property type="entry name" value="von Willebrand factor, type A domain"/>
    <property type="match status" value="1"/>
</dbReference>
<comment type="subunit">
    <text evidence="8">Component of the Mediator complex.</text>
</comment>
<feature type="transmembrane region" description="Helical" evidence="10">
    <location>
        <begin position="51"/>
        <end position="76"/>
    </location>
</feature>
<dbReference type="Proteomes" id="UP000319801">
    <property type="component" value="Unassembled WGS sequence"/>
</dbReference>
<evidence type="ECO:0000313" key="14">
    <source>
        <dbReference type="Proteomes" id="UP000319801"/>
    </source>
</evidence>
<dbReference type="EMBL" id="VCAZ01000083">
    <property type="protein sequence ID" value="TSQ23995.1"/>
    <property type="molecule type" value="Genomic_DNA"/>
</dbReference>
<evidence type="ECO:0000256" key="3">
    <source>
        <dbReference type="ARBA" id="ARBA00019694"/>
    </source>
</evidence>
<keyword evidence="7 8" id="KW-0539">Nucleus</keyword>
<dbReference type="Gene3D" id="2.40.290.30">
    <property type="entry name" value="Mediator complex subunit 25, ACID domain"/>
    <property type="match status" value="1"/>
</dbReference>
<evidence type="ECO:0000256" key="4">
    <source>
        <dbReference type="ARBA" id="ARBA00023015"/>
    </source>
</evidence>
<dbReference type="PANTHER" id="PTHR12433:SF11">
    <property type="entry name" value="MEDIATOR OF RNA POLYMERASE II TRANSCRIPTION SUBUNIT 25"/>
    <property type="match status" value="1"/>
</dbReference>
<dbReference type="Pfam" id="PF11232">
    <property type="entry name" value="Med25"/>
    <property type="match status" value="1"/>
</dbReference>
<dbReference type="PRINTS" id="PR00360">
    <property type="entry name" value="C2DOMAIN"/>
</dbReference>
<dbReference type="PROSITE" id="PS50234">
    <property type="entry name" value="VWFA"/>
    <property type="match status" value="1"/>
</dbReference>
<dbReference type="PROSITE" id="PS50004">
    <property type="entry name" value="C2"/>
    <property type="match status" value="1"/>
</dbReference>
<comment type="subcellular location">
    <subcellularLocation>
        <location evidence="1 8">Nucleus</location>
    </subcellularLocation>
</comment>
<dbReference type="SUPFAM" id="SSF53300">
    <property type="entry name" value="vWA-like"/>
    <property type="match status" value="1"/>
</dbReference>
<evidence type="ECO:0000256" key="9">
    <source>
        <dbReference type="SAM" id="MobiDB-lite"/>
    </source>
</evidence>
<dbReference type="InterPro" id="IPR021419">
    <property type="entry name" value="Mediator_Med25_VWA"/>
</dbReference>
<dbReference type="InterPro" id="IPR038196">
    <property type="entry name" value="Med25_PTOV_sf"/>
</dbReference>
<evidence type="ECO:0000259" key="11">
    <source>
        <dbReference type="PROSITE" id="PS50004"/>
    </source>
</evidence>
<feature type="compositionally biased region" description="Pro residues" evidence="9">
    <location>
        <begin position="851"/>
        <end position="863"/>
    </location>
</feature>
<evidence type="ECO:0000256" key="7">
    <source>
        <dbReference type="ARBA" id="ARBA00023242"/>
    </source>
</evidence>
<keyword evidence="5" id="KW-0010">Activator</keyword>
<feature type="domain" description="VWFA" evidence="12">
    <location>
        <begin position="503"/>
        <end position="670"/>
    </location>
</feature>
<evidence type="ECO:0000256" key="6">
    <source>
        <dbReference type="ARBA" id="ARBA00023163"/>
    </source>
</evidence>
<dbReference type="Pfam" id="PF00168">
    <property type="entry name" value="C2"/>
    <property type="match status" value="2"/>
</dbReference>
<evidence type="ECO:0000256" key="1">
    <source>
        <dbReference type="ARBA" id="ARBA00004123"/>
    </source>
</evidence>
<keyword evidence="6 8" id="KW-0804">Transcription</keyword>
<keyword evidence="10" id="KW-0812">Transmembrane</keyword>
<keyword evidence="10" id="KW-0472">Membrane</keyword>
<dbReference type="Gene3D" id="2.60.40.150">
    <property type="entry name" value="C2 domain"/>
    <property type="match status" value="2"/>
</dbReference>
<dbReference type="InterPro" id="IPR036465">
    <property type="entry name" value="vWFA_dom_sf"/>
</dbReference>
<dbReference type="OrthoDB" id="67700at2759"/>
<evidence type="ECO:0000256" key="8">
    <source>
        <dbReference type="RuleBase" id="RU369088"/>
    </source>
</evidence>
<comment type="caution">
    <text evidence="13">The sequence shown here is derived from an EMBL/GenBank/DDBJ whole genome shotgun (WGS) entry which is preliminary data.</text>
</comment>